<dbReference type="InterPro" id="IPR036388">
    <property type="entry name" value="WH-like_DNA-bd_sf"/>
</dbReference>
<reference evidence="6 7" key="1">
    <citation type="submission" date="2018-06" db="EMBL/GenBank/DDBJ databases">
        <title>Mucibacter soli gen. nov., sp. nov., a new member of the family Chitinophagaceae producing mucin.</title>
        <authorList>
            <person name="Kim M.-K."/>
            <person name="Park S."/>
            <person name="Kim T.-S."/>
            <person name="Joung Y."/>
            <person name="Han J.-H."/>
            <person name="Kim S.B."/>
        </authorList>
    </citation>
    <scope>NUCLEOTIDE SEQUENCE [LARGE SCALE GENOMIC DNA]</scope>
    <source>
        <strain evidence="6 7">R1-15</strain>
    </source>
</reference>
<dbReference type="SUPFAM" id="SSF46785">
    <property type="entry name" value="Winged helix' DNA-binding domain"/>
    <property type="match status" value="1"/>
</dbReference>
<dbReference type="InterPro" id="IPR005119">
    <property type="entry name" value="LysR_subst-bd"/>
</dbReference>
<dbReference type="Pfam" id="PF03466">
    <property type="entry name" value="LysR_substrate"/>
    <property type="match status" value="1"/>
</dbReference>
<evidence type="ECO:0000256" key="4">
    <source>
        <dbReference type="ARBA" id="ARBA00023163"/>
    </source>
</evidence>
<organism evidence="6 7">
    <name type="scientific">Taibaiella soli</name>
    <dbReference type="NCBI Taxonomy" id="1649169"/>
    <lineage>
        <taxon>Bacteria</taxon>
        <taxon>Pseudomonadati</taxon>
        <taxon>Bacteroidota</taxon>
        <taxon>Chitinophagia</taxon>
        <taxon>Chitinophagales</taxon>
        <taxon>Chitinophagaceae</taxon>
        <taxon>Taibaiella</taxon>
    </lineage>
</organism>
<dbReference type="PRINTS" id="PR00039">
    <property type="entry name" value="HTHLYSR"/>
</dbReference>
<comment type="caution">
    <text evidence="6">The sequence shown here is derived from an EMBL/GenBank/DDBJ whole genome shotgun (WGS) entry which is preliminary data.</text>
</comment>
<dbReference type="Proteomes" id="UP000248745">
    <property type="component" value="Unassembled WGS sequence"/>
</dbReference>
<dbReference type="OrthoDB" id="9785745at2"/>
<dbReference type="InterPro" id="IPR000847">
    <property type="entry name" value="LysR_HTH_N"/>
</dbReference>
<dbReference type="PANTHER" id="PTHR30126:SF39">
    <property type="entry name" value="HTH-TYPE TRANSCRIPTIONAL REGULATOR CYSL"/>
    <property type="match status" value="1"/>
</dbReference>
<dbReference type="EMBL" id="QKTW01000006">
    <property type="protein sequence ID" value="PZF74130.1"/>
    <property type="molecule type" value="Genomic_DNA"/>
</dbReference>
<dbReference type="InterPro" id="IPR036390">
    <property type="entry name" value="WH_DNA-bd_sf"/>
</dbReference>
<dbReference type="RefSeq" id="WP_110997546.1">
    <property type="nucleotide sequence ID" value="NZ_QKTW01000006.1"/>
</dbReference>
<feature type="domain" description="HTH lysR-type" evidence="5">
    <location>
        <begin position="1"/>
        <end position="59"/>
    </location>
</feature>
<dbReference type="AlphaFoldDB" id="A0A2W2AP32"/>
<evidence type="ECO:0000256" key="3">
    <source>
        <dbReference type="ARBA" id="ARBA00023125"/>
    </source>
</evidence>
<accession>A0A2W2AP32</accession>
<gene>
    <name evidence="6" type="ORF">DN068_03705</name>
</gene>
<dbReference type="PROSITE" id="PS50931">
    <property type="entry name" value="HTH_LYSR"/>
    <property type="match status" value="1"/>
</dbReference>
<sequence length="298" mass="33943">MIFDFRLQVFHTVARRLSFTKAAEELFITQPGVTKHIRGLEEHFKTKLFERKGNSIQLTEGGKTLLRYTNSLEQTYASLEQEMYALSGIAKGTLTIGASTTLSQYVLPPLFADFRNRNNEVTLQLISGNTEYIEQGLLSGIMDLGFIEGQTRNKQIKYIPFRKDELLLVGRTEHPLGKKKTLKIADLQSARLIMREHGSGTLEVILNALKKTGIKWQDLSVEMQLDATEAIKSYLLHSDCLAFISRNAIQHELAQNEFRVFTIPGLKIERPFSLIHLQGKPSRLAESFIKFIQHHNLK</sequence>
<keyword evidence="3" id="KW-0238">DNA-binding</keyword>
<keyword evidence="7" id="KW-1185">Reference proteome</keyword>
<dbReference type="Pfam" id="PF00126">
    <property type="entry name" value="HTH_1"/>
    <property type="match status" value="1"/>
</dbReference>
<evidence type="ECO:0000256" key="1">
    <source>
        <dbReference type="ARBA" id="ARBA00009437"/>
    </source>
</evidence>
<dbReference type="SUPFAM" id="SSF53850">
    <property type="entry name" value="Periplasmic binding protein-like II"/>
    <property type="match status" value="1"/>
</dbReference>
<dbReference type="CDD" id="cd08420">
    <property type="entry name" value="PBP2_CysL_like"/>
    <property type="match status" value="1"/>
</dbReference>
<evidence type="ECO:0000313" key="6">
    <source>
        <dbReference type="EMBL" id="PZF74130.1"/>
    </source>
</evidence>
<proteinExistence type="inferred from homology"/>
<dbReference type="GO" id="GO:0000976">
    <property type="term" value="F:transcription cis-regulatory region binding"/>
    <property type="evidence" value="ECO:0007669"/>
    <property type="project" value="TreeGrafter"/>
</dbReference>
<dbReference type="PANTHER" id="PTHR30126">
    <property type="entry name" value="HTH-TYPE TRANSCRIPTIONAL REGULATOR"/>
    <property type="match status" value="1"/>
</dbReference>
<keyword evidence="2" id="KW-0805">Transcription regulation</keyword>
<evidence type="ECO:0000259" key="5">
    <source>
        <dbReference type="PROSITE" id="PS50931"/>
    </source>
</evidence>
<keyword evidence="4" id="KW-0804">Transcription</keyword>
<dbReference type="FunFam" id="1.10.10.10:FF:000001">
    <property type="entry name" value="LysR family transcriptional regulator"/>
    <property type="match status" value="1"/>
</dbReference>
<dbReference type="GO" id="GO:0003700">
    <property type="term" value="F:DNA-binding transcription factor activity"/>
    <property type="evidence" value="ECO:0007669"/>
    <property type="project" value="InterPro"/>
</dbReference>
<dbReference type="Gene3D" id="1.10.10.10">
    <property type="entry name" value="Winged helix-like DNA-binding domain superfamily/Winged helix DNA-binding domain"/>
    <property type="match status" value="1"/>
</dbReference>
<evidence type="ECO:0000256" key="2">
    <source>
        <dbReference type="ARBA" id="ARBA00023015"/>
    </source>
</evidence>
<protein>
    <submittedName>
        <fullName evidence="6">LysR family transcriptional regulator</fullName>
    </submittedName>
</protein>
<dbReference type="Gene3D" id="3.40.190.290">
    <property type="match status" value="1"/>
</dbReference>
<evidence type="ECO:0000313" key="7">
    <source>
        <dbReference type="Proteomes" id="UP000248745"/>
    </source>
</evidence>
<name>A0A2W2AP32_9BACT</name>
<comment type="similarity">
    <text evidence="1">Belongs to the LysR transcriptional regulatory family.</text>
</comment>